<keyword evidence="1 2" id="KW-0732">Signal</keyword>
<dbReference type="InterPro" id="IPR026444">
    <property type="entry name" value="Secre_tail"/>
</dbReference>
<feature type="chain" id="PRO_5016694774" evidence="2">
    <location>
        <begin position="19"/>
        <end position="1615"/>
    </location>
</feature>
<dbReference type="SMART" id="SM00137">
    <property type="entry name" value="MAM"/>
    <property type="match status" value="1"/>
</dbReference>
<dbReference type="Gene3D" id="2.60.120.200">
    <property type="match status" value="2"/>
</dbReference>
<dbReference type="GO" id="GO:0016020">
    <property type="term" value="C:membrane"/>
    <property type="evidence" value="ECO:0007669"/>
    <property type="project" value="InterPro"/>
</dbReference>
<dbReference type="Proteomes" id="UP000253517">
    <property type="component" value="Unassembled WGS sequence"/>
</dbReference>
<dbReference type="NCBIfam" id="TIGR04183">
    <property type="entry name" value="Por_Secre_tail"/>
    <property type="match status" value="1"/>
</dbReference>
<dbReference type="GO" id="GO:0004553">
    <property type="term" value="F:hydrolase activity, hydrolyzing O-glycosyl compounds"/>
    <property type="evidence" value="ECO:0007669"/>
    <property type="project" value="UniProtKB-ARBA"/>
</dbReference>
<proteinExistence type="predicted"/>
<comment type="caution">
    <text evidence="4">The sequence shown here is derived from an EMBL/GenBank/DDBJ whole genome shotgun (WGS) entry which is preliminary data.</text>
</comment>
<evidence type="ECO:0000313" key="4">
    <source>
        <dbReference type="EMBL" id="RCX02363.1"/>
    </source>
</evidence>
<dbReference type="InterPro" id="IPR013320">
    <property type="entry name" value="ConA-like_dom_sf"/>
</dbReference>
<evidence type="ECO:0000259" key="3">
    <source>
        <dbReference type="PROSITE" id="PS50060"/>
    </source>
</evidence>
<organism evidence="4 5">
    <name type="scientific">Schleiferia thermophila</name>
    <dbReference type="NCBI Taxonomy" id="884107"/>
    <lineage>
        <taxon>Bacteria</taxon>
        <taxon>Pseudomonadati</taxon>
        <taxon>Bacteroidota</taxon>
        <taxon>Flavobacteriia</taxon>
        <taxon>Flavobacteriales</taxon>
        <taxon>Schleiferiaceae</taxon>
        <taxon>Schleiferia</taxon>
    </lineage>
</organism>
<evidence type="ECO:0000313" key="5">
    <source>
        <dbReference type="Proteomes" id="UP000253517"/>
    </source>
</evidence>
<reference evidence="4 5" key="1">
    <citation type="submission" date="2018-07" db="EMBL/GenBank/DDBJ databases">
        <title>Genomic Encyclopedia of Type Strains, Phase IV (KMG-IV): sequencing the most valuable type-strain genomes for metagenomic binning, comparative biology and taxonomic classification.</title>
        <authorList>
            <person name="Goeker M."/>
        </authorList>
    </citation>
    <scope>NUCLEOTIDE SEQUENCE [LARGE SCALE GENOMIC DNA]</scope>
    <source>
        <strain evidence="4 5">DSM 21410</strain>
    </source>
</reference>
<dbReference type="InterPro" id="IPR051560">
    <property type="entry name" value="MAM_domain-containing"/>
</dbReference>
<dbReference type="EMBL" id="QPJS01000004">
    <property type="protein sequence ID" value="RCX02363.1"/>
    <property type="molecule type" value="Genomic_DNA"/>
</dbReference>
<dbReference type="InterPro" id="IPR000998">
    <property type="entry name" value="MAM_dom"/>
</dbReference>
<dbReference type="PANTHER" id="PTHR23282">
    <property type="entry name" value="APICAL ENDOSOMAL GLYCOPROTEIN PRECURSOR"/>
    <property type="match status" value="1"/>
</dbReference>
<feature type="domain" description="MAM" evidence="3">
    <location>
        <begin position="412"/>
        <end position="603"/>
    </location>
</feature>
<sequence>MKKGFFTLLWFSFIVSQAQPVISTAYLENFDSATIKGTTYKGMGTGTAGPNFQWSISNQLQVSTPNSYTSKPVGGTQDTIFFETDAFSTVGNTFARLTFKHIAKILFVDRAILQISTNNGATWTTFVPNNPNASPPVPGNVVYLGLSESYRTLGYFNDLSYSGININNSTNIWDGPTGNTFPTNNWWVEETFDISALACGTTGFPQVKLRFACAFPFGNDGNPNRPLKAGWFLDDVKVEVSTCELYNPTATFSLGVSPPYNNHPLAGQFAPGNYPIGIRIQDNIRADSALLYYRINNGPWQLKFMIPDASMPVTNRVFRDTIFNLTVGDTVDYYIIGKDTCKNEVRMPANAPVSFYTFWIMPPPPGKCIPGWQPGNPVNPNIIYPTASNPWVESFESADWVPGTAGGAGTTYRGTFPTAVGQNWSVTPPNNQAPNNYAWAIMGGNQPTPSPGTGPSGAQNGSKYIYTWGERGTTGQQTILETPCIQLPSDSCTALEFFYHMFGTNMGSLRVDIDTSSGTTSTWINGIFTISGQQHSSKSAPYTRAVVNIKPFTGKFVKFRFVATRGNGILSDIAIDNVRIYNPTTDDARLMEVLKPQNGFCGYTSTEDVQVRVQSLGCDTLKAIPIAFRINNGPIIWDTIKQNLITAQQIIYTLTPKANLSTPNTTYNIKVWVAVPGDVDKTNDTLDLVIFHPPSHSTFPLLVNFDGTGNVPGNFSVPGNYGTLATTAWERIPNPTGTSFNQYAWGVGKGLPHPIENTGPISDWSNYGNYLFARGNFQFGSPATLQSLCLNFSGMTNPVVSFYYYMYAPDVDSLVVKFLEDGGNNWITPTGGRIVNTGANSHTNHTSTWIYREFSMQAFANKFGRIQVQAHRKSGGSATLVAIDNLYVYNKIANDAGIENIQPPGLGVPAGTGQLPTFTIRNFGTQTLTSIPITYTITPYCGSGAGTPVTYNATWTGNLAPNATVQFTPQTSPVWPTGRFKICATTNLTGDVNTFNNEYCKDVTGFGVLQVPYFTNFDDCNWSDNGIFSQGGLRQWELGTPTKSSINAAQSAPNAWVTSLSNPYRNNAEEILRFPQLAGFDTIRFPEIRFAQNFSFNDDDAGVVEYETPQGWQILGELPSGGCNQNLGVNWYCTSPNFGTVSSPVFNGRPAFSGNSGGWMNSAFPLNMFNFNPAPLNLRFRFRSNATGTGQGWAIDNFQIYVPPQNSAAPVNVTTVTPLIVPGINNQFVVTIQNTGAKRLDSCEVRVKIGNNVGPWEKVIFPGNGLEVDQTFNYTYQDLWINPTSGAHNVCAETRLPNGKADNQPSDDEFCKTIVVLQELNIVQAPDSSFCNNFEGPGEPSWATYNAFTYGNGTTIWEFGTPNNPPIVGAYSGTNAWMTRLNQNYRDRDSSALFTPVFLVDSNLAYEISFMHYFVTEKFHDGGIVEVSMDGGNSWKPVGGFKPQSSWFNQPYITGLELINPGFTGNSGGWVEAKTTFNFQFSGKAIFRFRFGSDQNINAPGWAIDDFCLKVTSKRPEFFIGLEDRVIDIAVVGELYPNPASQLANVPVYLPKSGQVHVAVYNLAGQKVVDFSEHYFEGRADVPIGLAGLRDGTYVVKIHIEGTEHTRKLVVKSNR</sequence>
<dbReference type="SUPFAM" id="SSF49899">
    <property type="entry name" value="Concanavalin A-like lectins/glucanases"/>
    <property type="match status" value="2"/>
</dbReference>
<dbReference type="GO" id="GO:0005975">
    <property type="term" value="P:carbohydrate metabolic process"/>
    <property type="evidence" value="ECO:0007669"/>
    <property type="project" value="UniProtKB-ARBA"/>
</dbReference>
<evidence type="ECO:0000256" key="2">
    <source>
        <dbReference type="SAM" id="SignalP"/>
    </source>
</evidence>
<dbReference type="InterPro" id="IPR013783">
    <property type="entry name" value="Ig-like_fold"/>
</dbReference>
<evidence type="ECO:0000256" key="1">
    <source>
        <dbReference type="ARBA" id="ARBA00022729"/>
    </source>
</evidence>
<keyword evidence="5" id="KW-1185">Reference proteome</keyword>
<dbReference type="Gene3D" id="2.60.40.10">
    <property type="entry name" value="Immunoglobulins"/>
    <property type="match status" value="1"/>
</dbReference>
<accession>A0A368ZZK1</accession>
<name>A0A368ZZK1_9FLAO</name>
<dbReference type="PROSITE" id="PS50060">
    <property type="entry name" value="MAM_2"/>
    <property type="match status" value="1"/>
</dbReference>
<feature type="signal peptide" evidence="2">
    <location>
        <begin position="1"/>
        <end position="18"/>
    </location>
</feature>
<gene>
    <name evidence="4" type="ORF">DES35_104123</name>
</gene>
<dbReference type="PANTHER" id="PTHR23282:SF101">
    <property type="entry name" value="MAM DOMAIN-CONTAINING PROTEIN"/>
    <property type="match status" value="1"/>
</dbReference>
<dbReference type="CDD" id="cd06263">
    <property type="entry name" value="MAM"/>
    <property type="match status" value="1"/>
</dbReference>
<protein>
    <submittedName>
        <fullName evidence="4">Putative secreted protein (Por secretion system target)</fullName>
    </submittedName>
</protein>
<dbReference type="Pfam" id="PF00629">
    <property type="entry name" value="MAM"/>
    <property type="match status" value="2"/>
</dbReference>
<dbReference type="RefSeq" id="WP_114366419.1">
    <property type="nucleotide sequence ID" value="NZ_BHZF01000005.1"/>
</dbReference>
<dbReference type="Pfam" id="PF18962">
    <property type="entry name" value="Por_Secre_tail"/>
    <property type="match status" value="1"/>
</dbReference>